<sequence>MAQNLANQAISDLRHTLDLAEREIALLDTQLTPLLTQRNATISQLECIIKVLAPLALRRLPRDVLVEIFLLSMDGPITLQPTENRASPLADLAEVCSRWREVIMTSPILWKRVSVDFQQWRLPGRLTKSTLNCLSRAGTSTVSLHMKGALSKEPYGVISRTTPGTNPVRDIVIPFASRLREADLKLPYSWLKDFLSLPPGSINNLESIGLTFGFQPIVDVMTSLNADGVPQLGEHTTVFQDAPRLRQISLGLFIDEPVLGDPVLRLDQPRPPVFEPGHK</sequence>
<organism evidence="2 3">
    <name type="scientific">Sphagnurus paluster</name>
    <dbReference type="NCBI Taxonomy" id="117069"/>
    <lineage>
        <taxon>Eukaryota</taxon>
        <taxon>Fungi</taxon>
        <taxon>Dikarya</taxon>
        <taxon>Basidiomycota</taxon>
        <taxon>Agaricomycotina</taxon>
        <taxon>Agaricomycetes</taxon>
        <taxon>Agaricomycetidae</taxon>
        <taxon>Agaricales</taxon>
        <taxon>Tricholomatineae</taxon>
        <taxon>Lyophyllaceae</taxon>
        <taxon>Sphagnurus</taxon>
    </lineage>
</organism>
<proteinExistence type="predicted"/>
<evidence type="ECO:0000313" key="3">
    <source>
        <dbReference type="Proteomes" id="UP000717328"/>
    </source>
</evidence>
<protein>
    <recommendedName>
        <fullName evidence="1">F-box domain-containing protein</fullName>
    </recommendedName>
</protein>
<comment type="caution">
    <text evidence="2">The sequence shown here is derived from an EMBL/GenBank/DDBJ whole genome shotgun (WGS) entry which is preliminary data.</text>
</comment>
<dbReference type="Gene3D" id="1.20.1280.50">
    <property type="match status" value="1"/>
</dbReference>
<accession>A0A9P7FUI1</accession>
<name>A0A9P7FUI1_9AGAR</name>
<dbReference type="Pfam" id="PF12937">
    <property type="entry name" value="F-box-like"/>
    <property type="match status" value="1"/>
</dbReference>
<dbReference type="Proteomes" id="UP000717328">
    <property type="component" value="Unassembled WGS sequence"/>
</dbReference>
<gene>
    <name evidence="2" type="ORF">H0H81_004897</name>
</gene>
<evidence type="ECO:0000259" key="1">
    <source>
        <dbReference type="Pfam" id="PF12937"/>
    </source>
</evidence>
<dbReference type="InterPro" id="IPR001810">
    <property type="entry name" value="F-box_dom"/>
</dbReference>
<dbReference type="EMBL" id="JABCKI010005838">
    <property type="protein sequence ID" value="KAG5637341.1"/>
    <property type="molecule type" value="Genomic_DNA"/>
</dbReference>
<reference evidence="2" key="2">
    <citation type="submission" date="2021-10" db="EMBL/GenBank/DDBJ databases">
        <title>Phylogenomics reveals ancestral predisposition of the termite-cultivated fungus Termitomyces towards a domesticated lifestyle.</title>
        <authorList>
            <person name="Auxier B."/>
            <person name="Grum-Grzhimaylo A."/>
            <person name="Cardenas M.E."/>
            <person name="Lodge J.D."/>
            <person name="Laessoe T."/>
            <person name="Pedersen O."/>
            <person name="Smith M.E."/>
            <person name="Kuyper T.W."/>
            <person name="Franco-Molano E.A."/>
            <person name="Baroni T.J."/>
            <person name="Aanen D.K."/>
        </authorList>
    </citation>
    <scope>NUCLEOTIDE SEQUENCE</scope>
    <source>
        <strain evidence="2">D49</strain>
    </source>
</reference>
<evidence type="ECO:0000313" key="2">
    <source>
        <dbReference type="EMBL" id="KAG5637341.1"/>
    </source>
</evidence>
<dbReference type="OrthoDB" id="3229088at2759"/>
<feature type="domain" description="F-box" evidence="1">
    <location>
        <begin position="58"/>
        <end position="114"/>
    </location>
</feature>
<dbReference type="AlphaFoldDB" id="A0A9P7FUI1"/>
<keyword evidence="3" id="KW-1185">Reference proteome</keyword>
<reference evidence="2" key="1">
    <citation type="submission" date="2021-02" db="EMBL/GenBank/DDBJ databases">
        <authorList>
            <person name="Nieuwenhuis M."/>
            <person name="Van De Peppel L.J.J."/>
        </authorList>
    </citation>
    <scope>NUCLEOTIDE SEQUENCE</scope>
    <source>
        <strain evidence="2">D49</strain>
    </source>
</reference>